<feature type="region of interest" description="Disordered" evidence="1">
    <location>
        <begin position="519"/>
        <end position="564"/>
    </location>
</feature>
<dbReference type="PANTHER" id="PTHR37035:SF4">
    <property type="entry name" value="C3H1-TYPE DOMAIN-CONTAINING PROTEIN"/>
    <property type="match status" value="1"/>
</dbReference>
<feature type="region of interest" description="Disordered" evidence="1">
    <location>
        <begin position="450"/>
        <end position="497"/>
    </location>
</feature>
<dbReference type="Proteomes" id="UP000195570">
    <property type="component" value="Unassembled WGS sequence"/>
</dbReference>
<feature type="compositionally biased region" description="Polar residues" evidence="1">
    <location>
        <begin position="485"/>
        <end position="497"/>
    </location>
</feature>
<feature type="compositionally biased region" description="Polar residues" evidence="1">
    <location>
        <begin position="546"/>
        <end position="555"/>
    </location>
</feature>
<feature type="region of interest" description="Disordered" evidence="1">
    <location>
        <begin position="403"/>
        <end position="436"/>
    </location>
</feature>
<name>A0A1G4I533_TRYEQ</name>
<gene>
    <name evidence="2" type="ORF">TEOVI_000866600</name>
</gene>
<dbReference type="InterPro" id="IPR053125">
    <property type="entry name" value="RNA-bd_mRNA_stabilization_reg"/>
</dbReference>
<keyword evidence="3" id="KW-1185">Reference proteome</keyword>
<comment type="caution">
    <text evidence="2">The sequence shown here is derived from an EMBL/GenBank/DDBJ whole genome shotgun (WGS) entry which is preliminary data.</text>
</comment>
<feature type="region of interest" description="Disordered" evidence="1">
    <location>
        <begin position="231"/>
        <end position="250"/>
    </location>
</feature>
<dbReference type="AlphaFoldDB" id="A0A1G4I533"/>
<evidence type="ECO:0000313" key="2">
    <source>
        <dbReference type="EMBL" id="SCU67002.1"/>
    </source>
</evidence>
<sequence length="564" mass="60119">MPPADRNDIEEERVSRWCVTDEERPIPPDSYLSPNGALTVATNAVSPPPYPCSVQRVVHPEGPVHHFVDSDSPGCGYDDKFGAGDDEVKGGELYMWVLDPHSRKLRVPLSLMVPTHATANKGALPSLCLSFLEGHCRHEWCRQAHVPPHVLPMLRQQALNAPTCCRLHKDPHSTTELTDRFKFIRLVGNEGSYSSRGTNGEQSDLIPAERVALTVGLQLIIAQSAQAAKEKEEQSQNLGETNQGAANGAKVERKDVLDVPAKDVCRLHISRLCRYVEDCKNIHICREYDLQLPPPPNLVCLLNGITPSMTIINIGERSYSSTMLSLGDVTDEVFNIICDQQRRSVMNNTPAARMTPASQPYQHANQVVSCANPGVDAAINSASPLSLGDANLYTAPRGGTSPASCGMGDATPFAPASQRSLGQNGSPNLGAAAAGSSNVTRVLRIFDVRPKSAGEGGRERGSTHRGHNTNGNGSAGASPFLNGRGSESASRSRNGASVSYNNYTCPNSKNGSGNGCAAGAGVPPCGINGSDRNACSGSHRRGSRHLTGQSNNSGRGSAKRRQKA</sequence>
<protein>
    <submittedName>
        <fullName evidence="2">Zinc finger protein family member, putative</fullName>
    </submittedName>
</protein>
<feature type="compositionally biased region" description="Polar residues" evidence="1">
    <location>
        <begin position="417"/>
        <end position="427"/>
    </location>
</feature>
<dbReference type="VEuPathDB" id="TriTrypDB:TEOVI_000866600"/>
<evidence type="ECO:0000313" key="3">
    <source>
        <dbReference type="Proteomes" id="UP000195570"/>
    </source>
</evidence>
<reference evidence="2" key="1">
    <citation type="submission" date="2016-09" db="EMBL/GenBank/DDBJ databases">
        <authorList>
            <person name="Hebert L."/>
            <person name="Moumen B."/>
        </authorList>
    </citation>
    <scope>NUCLEOTIDE SEQUENCE [LARGE SCALE GENOMIC DNA]</scope>
    <source>
        <strain evidence="2">OVI</strain>
    </source>
</reference>
<dbReference type="RefSeq" id="XP_067078371.1">
    <property type="nucleotide sequence ID" value="XM_067222270.1"/>
</dbReference>
<dbReference type="PANTHER" id="PTHR37035">
    <property type="entry name" value="C3H1-TYPE DOMAIN-CONTAINING PROTEIN-RELATED"/>
    <property type="match status" value="1"/>
</dbReference>
<proteinExistence type="predicted"/>
<evidence type="ECO:0000256" key="1">
    <source>
        <dbReference type="SAM" id="MobiDB-lite"/>
    </source>
</evidence>
<feature type="compositionally biased region" description="Basic and acidic residues" evidence="1">
    <location>
        <begin position="450"/>
        <end position="462"/>
    </location>
</feature>
<dbReference type="EMBL" id="CZPT02000662">
    <property type="protein sequence ID" value="SCU67002.1"/>
    <property type="molecule type" value="Genomic_DNA"/>
</dbReference>
<organism evidence="2 3">
    <name type="scientific">Trypanosoma equiperdum</name>
    <dbReference type="NCBI Taxonomy" id="5694"/>
    <lineage>
        <taxon>Eukaryota</taxon>
        <taxon>Discoba</taxon>
        <taxon>Euglenozoa</taxon>
        <taxon>Kinetoplastea</taxon>
        <taxon>Metakinetoplastina</taxon>
        <taxon>Trypanosomatida</taxon>
        <taxon>Trypanosomatidae</taxon>
        <taxon>Trypanosoma</taxon>
    </lineage>
</organism>
<accession>A0A1G4I533</accession>
<dbReference type="GeneID" id="92382600"/>